<accession>A0A9Q3GD00</accession>
<dbReference type="EMBL" id="AVOT02000436">
    <property type="protein sequence ID" value="MBW0462865.1"/>
    <property type="molecule type" value="Genomic_DNA"/>
</dbReference>
<dbReference type="AlphaFoldDB" id="A0A9Q3GD00"/>
<dbReference type="Gene3D" id="3.30.420.10">
    <property type="entry name" value="Ribonuclease H-like superfamily/Ribonuclease H"/>
    <property type="match status" value="1"/>
</dbReference>
<dbReference type="Proteomes" id="UP000765509">
    <property type="component" value="Unassembled WGS sequence"/>
</dbReference>
<dbReference type="InterPro" id="IPR038717">
    <property type="entry name" value="Tc1-like_DDE_dom"/>
</dbReference>
<name>A0A9Q3GD00_9BASI</name>
<dbReference type="OrthoDB" id="3242359at2759"/>
<dbReference type="GO" id="GO:0003676">
    <property type="term" value="F:nucleic acid binding"/>
    <property type="evidence" value="ECO:0007669"/>
    <property type="project" value="InterPro"/>
</dbReference>
<keyword evidence="3" id="KW-1185">Reference proteome</keyword>
<evidence type="ECO:0000259" key="1">
    <source>
        <dbReference type="Pfam" id="PF13358"/>
    </source>
</evidence>
<reference evidence="2" key="1">
    <citation type="submission" date="2021-03" db="EMBL/GenBank/DDBJ databases">
        <title>Draft genome sequence of rust myrtle Austropuccinia psidii MF-1, a brazilian biotype.</title>
        <authorList>
            <person name="Quecine M.C."/>
            <person name="Pachon D.M.R."/>
            <person name="Bonatelli M.L."/>
            <person name="Correr F.H."/>
            <person name="Franceschini L.M."/>
            <person name="Leite T.F."/>
            <person name="Margarido G.R.A."/>
            <person name="Almeida C.A."/>
            <person name="Ferrarezi J.A."/>
            <person name="Labate C.A."/>
        </authorList>
    </citation>
    <scope>NUCLEOTIDE SEQUENCE</scope>
    <source>
        <strain evidence="2">MF-1</strain>
    </source>
</reference>
<evidence type="ECO:0000313" key="2">
    <source>
        <dbReference type="EMBL" id="MBW0462865.1"/>
    </source>
</evidence>
<comment type="caution">
    <text evidence="2">The sequence shown here is derived from an EMBL/GenBank/DDBJ whole genome shotgun (WGS) entry which is preliminary data.</text>
</comment>
<feature type="domain" description="Tc1-like transposase DDE" evidence="1">
    <location>
        <begin position="3"/>
        <end position="61"/>
    </location>
</feature>
<dbReference type="InterPro" id="IPR036397">
    <property type="entry name" value="RNaseH_sf"/>
</dbReference>
<protein>
    <recommendedName>
        <fullName evidence="1">Tc1-like transposase DDE domain-containing protein</fullName>
    </recommendedName>
</protein>
<evidence type="ECO:0000313" key="3">
    <source>
        <dbReference type="Proteomes" id="UP000765509"/>
    </source>
</evidence>
<gene>
    <name evidence="2" type="ORF">O181_002580</name>
</gene>
<dbReference type="Pfam" id="PF13358">
    <property type="entry name" value="DDE_3"/>
    <property type="match status" value="1"/>
</dbReference>
<organism evidence="2 3">
    <name type="scientific">Austropuccinia psidii MF-1</name>
    <dbReference type="NCBI Taxonomy" id="1389203"/>
    <lineage>
        <taxon>Eukaryota</taxon>
        <taxon>Fungi</taxon>
        <taxon>Dikarya</taxon>
        <taxon>Basidiomycota</taxon>
        <taxon>Pucciniomycotina</taxon>
        <taxon>Pucciniomycetes</taxon>
        <taxon>Pucciniales</taxon>
        <taxon>Sphaerophragmiaceae</taxon>
        <taxon>Austropuccinia</taxon>
    </lineage>
</organism>
<proteinExistence type="predicted"/>
<sequence>MEDRAPINTTQVSNNWKQSKNIHKLQWPENSPNLNPIENVWFKMKHMVSNLSNPNTMEELKEAVNSSWEEIPFENLDNVLVSLPHQMKNVVNANVAPVQW</sequence>